<reference evidence="1 2" key="1">
    <citation type="submission" date="2015-04" db="EMBL/GenBank/DDBJ databases">
        <authorList>
            <person name="Schouten J.T."/>
            <person name="Crockett J.T."/>
            <person name="Hodson T.S."/>
            <person name="Hyde J.R."/>
            <person name="Smith T.A."/>
            <person name="Merrill B.D."/>
            <person name="Crook M.B."/>
            <person name="Griffitts J.S."/>
            <person name="Burnett S.H."/>
            <person name="Grose J.H."/>
            <person name="Breakwell D.P."/>
        </authorList>
    </citation>
    <scope>NUCLEOTIDE SEQUENCE [LARGE SCALE GENOMIC DNA]</scope>
</reference>
<protein>
    <submittedName>
        <fullName evidence="1">Uncharacterized protein</fullName>
    </submittedName>
</protein>
<accession>A0A0F6YNX9</accession>
<dbReference type="EMBL" id="KR052480">
    <property type="protein sequence ID" value="AKF12844.1"/>
    <property type="molecule type" value="Genomic_DNA"/>
</dbReference>
<evidence type="ECO:0000313" key="2">
    <source>
        <dbReference type="Proteomes" id="UP000221947"/>
    </source>
</evidence>
<evidence type="ECO:0000313" key="1">
    <source>
        <dbReference type="EMBL" id="AKF12844.1"/>
    </source>
</evidence>
<proteinExistence type="predicted"/>
<dbReference type="Proteomes" id="UP000221947">
    <property type="component" value="Segment"/>
</dbReference>
<gene>
    <name evidence="1" type="ORF">PHIM7_298</name>
</gene>
<name>A0A0F6YNX9_9CAUD</name>
<organism evidence="1 2">
    <name type="scientific">Sinorhizobium phage phiM7</name>
    <dbReference type="NCBI Taxonomy" id="1647403"/>
    <lineage>
        <taxon>Viruses</taxon>
        <taxon>Duplodnaviria</taxon>
        <taxon>Heunggongvirae</taxon>
        <taxon>Uroviricota</taxon>
        <taxon>Caudoviricetes</taxon>
        <taxon>Emdodecavirus</taxon>
        <taxon>Emdodecavirus M7</taxon>
    </lineage>
</organism>
<sequence length="87" mass="9429">MTHFVNSAHRAALEAMSLEQLKTRLSDIEAAGKKAKAAMMTPDGNRVVSLAMFAGRLSNVTAAEAAYNSCRMAWKDVMTVINERQAA</sequence>
<keyword evidence="2" id="KW-1185">Reference proteome</keyword>